<name>A0A540LJY8_MALBA</name>
<dbReference type="AlphaFoldDB" id="A0A540LJY8"/>
<proteinExistence type="predicted"/>
<evidence type="ECO:0000313" key="2">
    <source>
        <dbReference type="Proteomes" id="UP000315295"/>
    </source>
</evidence>
<sequence length="113" mass="13069">MYWTTRKNCCEILPLLARHCNPTSTFPLPSSGTTISQACLSRSRLLLNLEFGFDRKIASFFRINFVNNCGTTISQACLSRSRLLLNLEFGFDRKIASFFRINFVNNWYCSDYC</sequence>
<comment type="caution">
    <text evidence="1">The sequence shown here is derived from an EMBL/GenBank/DDBJ whole genome shotgun (WGS) entry which is preliminary data.</text>
</comment>
<protein>
    <submittedName>
        <fullName evidence="1">Uncharacterized protein</fullName>
    </submittedName>
</protein>
<dbReference type="Proteomes" id="UP000315295">
    <property type="component" value="Unassembled WGS sequence"/>
</dbReference>
<keyword evidence="2" id="KW-1185">Reference proteome</keyword>
<dbReference type="EMBL" id="VIEB01000556">
    <property type="protein sequence ID" value="TQD86790.1"/>
    <property type="molecule type" value="Genomic_DNA"/>
</dbReference>
<organism evidence="1 2">
    <name type="scientific">Malus baccata</name>
    <name type="common">Siberian crab apple</name>
    <name type="synonym">Pyrus baccata</name>
    <dbReference type="NCBI Taxonomy" id="106549"/>
    <lineage>
        <taxon>Eukaryota</taxon>
        <taxon>Viridiplantae</taxon>
        <taxon>Streptophyta</taxon>
        <taxon>Embryophyta</taxon>
        <taxon>Tracheophyta</taxon>
        <taxon>Spermatophyta</taxon>
        <taxon>Magnoliopsida</taxon>
        <taxon>eudicotyledons</taxon>
        <taxon>Gunneridae</taxon>
        <taxon>Pentapetalae</taxon>
        <taxon>rosids</taxon>
        <taxon>fabids</taxon>
        <taxon>Rosales</taxon>
        <taxon>Rosaceae</taxon>
        <taxon>Amygdaloideae</taxon>
        <taxon>Maleae</taxon>
        <taxon>Malus</taxon>
    </lineage>
</organism>
<reference evidence="1 2" key="1">
    <citation type="journal article" date="2019" name="G3 (Bethesda)">
        <title>Sequencing of a Wild Apple (Malus baccata) Genome Unravels the Differences Between Cultivated and Wild Apple Species Regarding Disease Resistance and Cold Tolerance.</title>
        <authorList>
            <person name="Chen X."/>
        </authorList>
    </citation>
    <scope>NUCLEOTIDE SEQUENCE [LARGE SCALE GENOMIC DNA]</scope>
    <source>
        <strain evidence="2">cv. Shandingzi</strain>
        <tissue evidence="1">Leaves</tissue>
    </source>
</reference>
<gene>
    <name evidence="1" type="ORF">C1H46_027663</name>
</gene>
<accession>A0A540LJY8</accession>
<evidence type="ECO:0000313" key="1">
    <source>
        <dbReference type="EMBL" id="TQD86790.1"/>
    </source>
</evidence>